<proteinExistence type="predicted"/>
<evidence type="ECO:0000313" key="2">
    <source>
        <dbReference type="Proteomes" id="UP000178230"/>
    </source>
</evidence>
<organism evidence="1 2">
    <name type="scientific">Candidatus Gottesmanbacteria bacterium RBG_13_37_7</name>
    <dbReference type="NCBI Taxonomy" id="1798369"/>
    <lineage>
        <taxon>Bacteria</taxon>
        <taxon>Candidatus Gottesmaniibacteriota</taxon>
    </lineage>
</organism>
<dbReference type="EMBL" id="MFIY01000051">
    <property type="protein sequence ID" value="OGF99481.1"/>
    <property type="molecule type" value="Genomic_DNA"/>
</dbReference>
<dbReference type="AlphaFoldDB" id="A0A1F5YHX8"/>
<dbReference type="Proteomes" id="UP000178230">
    <property type="component" value="Unassembled WGS sequence"/>
</dbReference>
<accession>A0A1F5YHX8</accession>
<gene>
    <name evidence="1" type="ORF">A2Y99_01260</name>
</gene>
<name>A0A1F5YHX8_9BACT</name>
<comment type="caution">
    <text evidence="1">The sequence shown here is derived from an EMBL/GenBank/DDBJ whole genome shotgun (WGS) entry which is preliminary data.</text>
</comment>
<evidence type="ECO:0008006" key="3">
    <source>
        <dbReference type="Google" id="ProtNLM"/>
    </source>
</evidence>
<protein>
    <recommendedName>
        <fullName evidence="3">SGNH/GDSL hydrolase family protein</fullName>
    </recommendedName>
</protein>
<reference evidence="1 2" key="1">
    <citation type="journal article" date="2016" name="Nat. Commun.">
        <title>Thousands of microbial genomes shed light on interconnected biogeochemical processes in an aquifer system.</title>
        <authorList>
            <person name="Anantharaman K."/>
            <person name="Brown C.T."/>
            <person name="Hug L.A."/>
            <person name="Sharon I."/>
            <person name="Castelle C.J."/>
            <person name="Probst A.J."/>
            <person name="Thomas B.C."/>
            <person name="Singh A."/>
            <person name="Wilkins M.J."/>
            <person name="Karaoz U."/>
            <person name="Brodie E.L."/>
            <person name="Williams K.H."/>
            <person name="Hubbard S.S."/>
            <person name="Banfield J.F."/>
        </authorList>
    </citation>
    <scope>NUCLEOTIDE SEQUENCE [LARGE SCALE GENOMIC DNA]</scope>
</reference>
<sequence length="315" mass="37294">MTINRIFNLINNRKDKRELSGLDRILDVYGKKRKHYPTILILGDSVLERISKNDNDTRSLSQMITEGKENQILAVSGTACNPKLYYYIVRLLSKTVAKPKNIIFCINSRSFSPQWDLNPEWQHQNLICQLKRNFRREFRFSRKALSIKKSEELFNNKICRFYHSPFSRIGYFQLIKAAHAEGATQEKLRYKALFIYHYNYILDDSNQQLRYYCKLLDILMKSGINTVSYITPVNYEAGLRFVGKQFLIPFRQNIRKIEKYHKKLARKNSFHDYSLLLGSEYFFHNNIPIEHLNSSGRKILSEVISNKIIRLMNKT</sequence>
<evidence type="ECO:0000313" key="1">
    <source>
        <dbReference type="EMBL" id="OGF99481.1"/>
    </source>
</evidence>